<organism evidence="14 15">
    <name type="scientific">Elysia marginata</name>
    <dbReference type="NCBI Taxonomy" id="1093978"/>
    <lineage>
        <taxon>Eukaryota</taxon>
        <taxon>Metazoa</taxon>
        <taxon>Spiralia</taxon>
        <taxon>Lophotrochozoa</taxon>
        <taxon>Mollusca</taxon>
        <taxon>Gastropoda</taxon>
        <taxon>Heterobranchia</taxon>
        <taxon>Euthyneura</taxon>
        <taxon>Panpulmonata</taxon>
        <taxon>Sacoglossa</taxon>
        <taxon>Placobranchoidea</taxon>
        <taxon>Plakobranchidae</taxon>
        <taxon>Elysia</taxon>
    </lineage>
</organism>
<dbReference type="SUPFAM" id="SSF52058">
    <property type="entry name" value="L domain-like"/>
    <property type="match status" value="2"/>
</dbReference>
<evidence type="ECO:0000259" key="13">
    <source>
        <dbReference type="PROSITE" id="PS50104"/>
    </source>
</evidence>
<evidence type="ECO:0000256" key="12">
    <source>
        <dbReference type="SAM" id="Phobius"/>
    </source>
</evidence>
<protein>
    <submittedName>
        <fullName evidence="14">Toll-like receptor 13</fullName>
    </submittedName>
</protein>
<feature type="region of interest" description="Disordered" evidence="11">
    <location>
        <begin position="106"/>
        <end position="145"/>
    </location>
</feature>
<sequence>MHSFSDFYNLRANGKFTVALNHGAWLLCSKNGFTLARARGFQSNPLCSKIGFTLARAGDFQSNPLRSTVTVPGLFTRKINMRPFKPKCLVCLVYICFFWACIRETSARPSPSSKDGSSAGHPRVTMSQASNSHHISPQAPHQRDTLSPAKVNKLQDVFPGKFGPPHISSGNFISASGISYSPTRGECTVTLNIQVNCSARGLSYLPNIDFPTQITTYDLSHNRIAALPSHGFSRYTLLRTLNLEQNLISKIDPLAFVGLSNLEYLLLSENKLVMNNETLRNAFSEKVFAPLNNLTKLRLEGNNPEPNSKKLRYPDRALSYLANLKELYLDGLADAVFGFGFSYLTKLSVLSLQGYWKGRCELTSLRNDTFQYLTPVEDLSLSHCNLQGPQIQAGTFLPLKRLKQLHLDYNQDINVQYFDSIFFGLQNTSSLKSLCMQSVVNPYTIGICLSSQYIKYFPQSVEYLDIKHNRLECIDRQVIDKIKTSLRVLDISRNGFVFGTYLMDLHKLERLRYFRLDDKIISASELPRDYPYNPHTLPLDTGNCSLYARNGGENNNKEFTLKLPPNLINVQMRYTEYLYILSKFQIDTNNSLQILKLEGNYFPYLKGPVTGLNSLRYFRLSFNNVHRISEEFFQTFPSLETLNLSSNYLGDFFTSNPKTKIFRPLVKLQVLDLASNAIRALGRNIFDGMTELRFLRISHNPMYYFDSDLSHKIKLTTFIAIDTSISFLPKGTRDVFSERVKMGLRVQVELDQSPIVCDCQNFPFLQWMVSSGAFHFKSRDYLCYYPDTSSIAIHDGYAGTMDRLSRECASHQSLLLALVAGTVGFVMFTVCSLAYRYRWKLRYMYHAAYIYMARGARPANHFDYDVFVCYAEEDRRFVMDMLSPALEARGLSVCVHHRHFTAGELIGSNIVRAVNTCRRTVVVLTRTLAESSWCNYEIQMANMESAQRGTPVLIFLLVGGIRRCQMEKDLLYNVQNNTYIQFPPESCSNERAVNTLYDKLARDIRE</sequence>
<feature type="domain" description="TIR" evidence="13">
    <location>
        <begin position="862"/>
        <end position="1000"/>
    </location>
</feature>
<comment type="subcellular location">
    <subcellularLocation>
        <location evidence="1">Membrane</location>
        <topology evidence="1">Single-pass membrane protein</topology>
    </subcellularLocation>
</comment>
<evidence type="ECO:0000256" key="5">
    <source>
        <dbReference type="ARBA" id="ARBA00022729"/>
    </source>
</evidence>
<dbReference type="PROSITE" id="PS50104">
    <property type="entry name" value="TIR"/>
    <property type="match status" value="1"/>
</dbReference>
<evidence type="ECO:0000313" key="15">
    <source>
        <dbReference type="Proteomes" id="UP000762676"/>
    </source>
</evidence>
<dbReference type="Pfam" id="PF13676">
    <property type="entry name" value="TIR_2"/>
    <property type="match status" value="1"/>
</dbReference>
<evidence type="ECO:0000256" key="11">
    <source>
        <dbReference type="SAM" id="MobiDB-lite"/>
    </source>
</evidence>
<keyword evidence="15" id="KW-1185">Reference proteome</keyword>
<dbReference type="Gene3D" id="3.80.10.10">
    <property type="entry name" value="Ribonuclease Inhibitor"/>
    <property type="match status" value="3"/>
</dbReference>
<evidence type="ECO:0000256" key="6">
    <source>
        <dbReference type="ARBA" id="ARBA00022737"/>
    </source>
</evidence>
<accession>A0AAV4ESG6</accession>
<comment type="similarity">
    <text evidence="2">Belongs to the Toll-like receptor family.</text>
</comment>
<gene>
    <name evidence="14" type="ORF">ElyMa_003604500</name>
</gene>
<dbReference type="InterPro" id="IPR032675">
    <property type="entry name" value="LRR_dom_sf"/>
</dbReference>
<dbReference type="InterPro" id="IPR001611">
    <property type="entry name" value="Leu-rich_rpt"/>
</dbReference>
<dbReference type="InterPro" id="IPR035897">
    <property type="entry name" value="Toll_tir_struct_dom_sf"/>
</dbReference>
<keyword evidence="8 12" id="KW-0472">Membrane</keyword>
<evidence type="ECO:0000256" key="2">
    <source>
        <dbReference type="ARBA" id="ARBA00009634"/>
    </source>
</evidence>
<keyword evidence="4 12" id="KW-0812">Transmembrane</keyword>
<dbReference type="GO" id="GO:0038023">
    <property type="term" value="F:signaling receptor activity"/>
    <property type="evidence" value="ECO:0007669"/>
    <property type="project" value="TreeGrafter"/>
</dbReference>
<evidence type="ECO:0000256" key="3">
    <source>
        <dbReference type="ARBA" id="ARBA00022614"/>
    </source>
</evidence>
<keyword evidence="7 12" id="KW-1133">Transmembrane helix</keyword>
<name>A0AAV4ESG6_9GAST</name>
<keyword evidence="9 14" id="KW-0675">Receptor</keyword>
<keyword evidence="10" id="KW-0325">Glycoprotein</keyword>
<dbReference type="InterPro" id="IPR000157">
    <property type="entry name" value="TIR_dom"/>
</dbReference>
<evidence type="ECO:0000256" key="7">
    <source>
        <dbReference type="ARBA" id="ARBA00022989"/>
    </source>
</evidence>
<dbReference type="AlphaFoldDB" id="A0AAV4ESG6"/>
<dbReference type="Gene3D" id="3.40.50.10140">
    <property type="entry name" value="Toll/interleukin-1 receptor homology (TIR) domain"/>
    <property type="match status" value="1"/>
</dbReference>
<dbReference type="Proteomes" id="UP000762676">
    <property type="component" value="Unassembled WGS sequence"/>
</dbReference>
<feature type="compositionally biased region" description="Polar residues" evidence="11">
    <location>
        <begin position="125"/>
        <end position="135"/>
    </location>
</feature>
<proteinExistence type="inferred from homology"/>
<evidence type="ECO:0000256" key="9">
    <source>
        <dbReference type="ARBA" id="ARBA00023170"/>
    </source>
</evidence>
<reference evidence="14 15" key="1">
    <citation type="journal article" date="2021" name="Elife">
        <title>Chloroplast acquisition without the gene transfer in kleptoplastic sea slugs, Plakobranchus ocellatus.</title>
        <authorList>
            <person name="Maeda T."/>
            <person name="Takahashi S."/>
            <person name="Yoshida T."/>
            <person name="Shimamura S."/>
            <person name="Takaki Y."/>
            <person name="Nagai Y."/>
            <person name="Toyoda A."/>
            <person name="Suzuki Y."/>
            <person name="Arimoto A."/>
            <person name="Ishii H."/>
            <person name="Satoh N."/>
            <person name="Nishiyama T."/>
            <person name="Hasebe M."/>
            <person name="Maruyama T."/>
            <person name="Minagawa J."/>
            <person name="Obokata J."/>
            <person name="Shigenobu S."/>
        </authorList>
    </citation>
    <scope>NUCLEOTIDE SEQUENCE [LARGE SCALE GENOMIC DNA]</scope>
</reference>
<evidence type="ECO:0000256" key="10">
    <source>
        <dbReference type="ARBA" id="ARBA00023180"/>
    </source>
</evidence>
<dbReference type="PROSITE" id="PS51450">
    <property type="entry name" value="LRR"/>
    <property type="match status" value="1"/>
</dbReference>
<dbReference type="InterPro" id="IPR003591">
    <property type="entry name" value="Leu-rich_rpt_typical-subtyp"/>
</dbReference>
<evidence type="ECO:0000313" key="14">
    <source>
        <dbReference type="EMBL" id="GFR63438.1"/>
    </source>
</evidence>
<keyword evidence="5" id="KW-0732">Signal</keyword>
<comment type="caution">
    <text evidence="14">The sequence shown here is derived from an EMBL/GenBank/DDBJ whole genome shotgun (WGS) entry which is preliminary data.</text>
</comment>
<keyword evidence="3" id="KW-0433">Leucine-rich repeat</keyword>
<dbReference type="PANTHER" id="PTHR24365">
    <property type="entry name" value="TOLL-LIKE RECEPTOR"/>
    <property type="match status" value="1"/>
</dbReference>
<dbReference type="SUPFAM" id="SSF52200">
    <property type="entry name" value="Toll/Interleukin receptor TIR domain"/>
    <property type="match status" value="1"/>
</dbReference>
<dbReference type="PANTHER" id="PTHR24365:SF541">
    <property type="entry name" value="PROTEIN TOLL-RELATED"/>
    <property type="match status" value="1"/>
</dbReference>
<dbReference type="Pfam" id="PF13855">
    <property type="entry name" value="LRR_8"/>
    <property type="match status" value="2"/>
</dbReference>
<dbReference type="SMART" id="SM00369">
    <property type="entry name" value="LRR_TYP"/>
    <property type="match status" value="7"/>
</dbReference>
<dbReference type="EMBL" id="BMAT01007406">
    <property type="protein sequence ID" value="GFR63438.1"/>
    <property type="molecule type" value="Genomic_DNA"/>
</dbReference>
<evidence type="ECO:0000256" key="8">
    <source>
        <dbReference type="ARBA" id="ARBA00023136"/>
    </source>
</evidence>
<keyword evidence="6" id="KW-0677">Repeat</keyword>
<feature type="transmembrane region" description="Helical" evidence="12">
    <location>
        <begin position="814"/>
        <end position="835"/>
    </location>
</feature>
<feature type="compositionally biased region" description="Polar residues" evidence="11">
    <location>
        <begin position="107"/>
        <end position="116"/>
    </location>
</feature>
<dbReference type="GO" id="GO:0005886">
    <property type="term" value="C:plasma membrane"/>
    <property type="evidence" value="ECO:0007669"/>
    <property type="project" value="TreeGrafter"/>
</dbReference>
<evidence type="ECO:0000256" key="1">
    <source>
        <dbReference type="ARBA" id="ARBA00004167"/>
    </source>
</evidence>
<dbReference type="GO" id="GO:0007165">
    <property type="term" value="P:signal transduction"/>
    <property type="evidence" value="ECO:0007669"/>
    <property type="project" value="InterPro"/>
</dbReference>
<dbReference type="SMART" id="SM00255">
    <property type="entry name" value="TIR"/>
    <property type="match status" value="1"/>
</dbReference>
<evidence type="ECO:0000256" key="4">
    <source>
        <dbReference type="ARBA" id="ARBA00022692"/>
    </source>
</evidence>